<comment type="caution">
    <text evidence="1">The sequence shown here is derived from an EMBL/GenBank/DDBJ whole genome shotgun (WGS) entry which is preliminary data.</text>
</comment>
<dbReference type="RefSeq" id="WP_006339265.1">
    <property type="nucleotide sequence ID" value="NZ_BAHC01000242.1"/>
</dbReference>
<protein>
    <submittedName>
        <fullName evidence="1">Uncharacterized protein</fullName>
    </submittedName>
</protein>
<proteinExistence type="predicted"/>
<dbReference type="OrthoDB" id="4376682at2"/>
<evidence type="ECO:0000313" key="2">
    <source>
        <dbReference type="Proteomes" id="UP000008363"/>
    </source>
</evidence>
<organism evidence="1 2">
    <name type="scientific">Gordonia rhizosphera NBRC 16068</name>
    <dbReference type="NCBI Taxonomy" id="1108045"/>
    <lineage>
        <taxon>Bacteria</taxon>
        <taxon>Bacillati</taxon>
        <taxon>Actinomycetota</taxon>
        <taxon>Actinomycetes</taxon>
        <taxon>Mycobacteriales</taxon>
        <taxon>Gordoniaceae</taxon>
        <taxon>Gordonia</taxon>
    </lineage>
</organism>
<evidence type="ECO:0000313" key="1">
    <source>
        <dbReference type="EMBL" id="GAB93725.1"/>
    </source>
</evidence>
<reference evidence="1 2" key="1">
    <citation type="submission" date="2012-08" db="EMBL/GenBank/DDBJ databases">
        <title>Whole genome shotgun sequence of Gordonia rhizosphera NBRC 16068.</title>
        <authorList>
            <person name="Takarada H."/>
            <person name="Isaki S."/>
            <person name="Hosoyama A."/>
            <person name="Tsuchikane K."/>
            <person name="Katsumata H."/>
            <person name="Baba S."/>
            <person name="Ohji S."/>
            <person name="Yamazaki S."/>
            <person name="Fujita N."/>
        </authorList>
    </citation>
    <scope>NUCLEOTIDE SEQUENCE [LARGE SCALE GENOMIC DNA]</scope>
    <source>
        <strain evidence="1 2">NBRC 16068</strain>
    </source>
</reference>
<dbReference type="eggNOG" id="ENOG5031WDA">
    <property type="taxonomic scope" value="Bacteria"/>
</dbReference>
<sequence length="82" mass="8938">MTRDKRNADKAGGVSAITWVRNYLDYTEPLTPEEQHEVELVAEVAALGYRPQCTRCGLWAVAAKSVAAQCGPVCRTKGDDAQ</sequence>
<dbReference type="AlphaFoldDB" id="K6W3I9"/>
<keyword evidence="2" id="KW-1185">Reference proteome</keyword>
<accession>K6W3I9</accession>
<gene>
    <name evidence="1" type="ORF">GORHZ_242_00090</name>
</gene>
<name>K6W3I9_9ACTN</name>
<dbReference type="Proteomes" id="UP000008363">
    <property type="component" value="Unassembled WGS sequence"/>
</dbReference>
<dbReference type="EMBL" id="BAHC01000242">
    <property type="protein sequence ID" value="GAB93725.1"/>
    <property type="molecule type" value="Genomic_DNA"/>
</dbReference>
<dbReference type="STRING" id="1108045.GORHZ_242_00090"/>